<dbReference type="InterPro" id="IPR036051">
    <property type="entry name" value="KRAB_dom_sf"/>
</dbReference>
<dbReference type="InterPro" id="IPR001909">
    <property type="entry name" value="KRAB"/>
</dbReference>
<dbReference type="GO" id="GO:0006355">
    <property type="term" value="P:regulation of DNA-templated transcription"/>
    <property type="evidence" value="ECO:0007669"/>
    <property type="project" value="InterPro"/>
</dbReference>
<dbReference type="SMART" id="SM00349">
    <property type="entry name" value="KRAB"/>
    <property type="match status" value="1"/>
</dbReference>
<dbReference type="CDD" id="cd07765">
    <property type="entry name" value="KRAB_A-box"/>
    <property type="match status" value="1"/>
</dbReference>
<dbReference type="Pfam" id="PF01352">
    <property type="entry name" value="KRAB"/>
    <property type="match status" value="1"/>
</dbReference>
<dbReference type="SUPFAM" id="SSF109640">
    <property type="entry name" value="KRAB domain (Kruppel-associated box)"/>
    <property type="match status" value="1"/>
</dbReference>
<dbReference type="Gene3D" id="6.10.140.140">
    <property type="match status" value="1"/>
</dbReference>
<dbReference type="PANTHER" id="PTHR23232:SF145">
    <property type="entry name" value="KRAB DOMAIN-CONTAINING PROTEIN"/>
    <property type="match status" value="1"/>
</dbReference>
<evidence type="ECO:0000259" key="1">
    <source>
        <dbReference type="PROSITE" id="PS50805"/>
    </source>
</evidence>
<name>A0A8C4MJ94_EQUAS</name>
<feature type="domain" description="KRAB" evidence="1">
    <location>
        <begin position="14"/>
        <end position="85"/>
    </location>
</feature>
<dbReference type="AlphaFoldDB" id="A0A8C4MJ94"/>
<gene>
    <name evidence="2" type="primary">LOC106840794</name>
</gene>
<reference evidence="2" key="3">
    <citation type="submission" date="2025-09" db="UniProtKB">
        <authorList>
            <consortium name="Ensembl"/>
        </authorList>
    </citation>
    <scope>IDENTIFICATION</scope>
</reference>
<organism evidence="2 3">
    <name type="scientific">Equus asinus</name>
    <name type="common">Donkey</name>
    <name type="synonym">Equus africanus asinus</name>
    <dbReference type="NCBI Taxonomy" id="9793"/>
    <lineage>
        <taxon>Eukaryota</taxon>
        <taxon>Metazoa</taxon>
        <taxon>Chordata</taxon>
        <taxon>Craniata</taxon>
        <taxon>Vertebrata</taxon>
        <taxon>Euteleostomi</taxon>
        <taxon>Mammalia</taxon>
        <taxon>Eutheria</taxon>
        <taxon>Laurasiatheria</taxon>
        <taxon>Perissodactyla</taxon>
        <taxon>Equidae</taxon>
        <taxon>Equus</taxon>
    </lineage>
</organism>
<dbReference type="Proteomes" id="UP000694387">
    <property type="component" value="Chromosome 29"/>
</dbReference>
<evidence type="ECO:0000313" key="2">
    <source>
        <dbReference type="Ensembl" id="ENSEASP00005028087.1"/>
    </source>
</evidence>
<dbReference type="PANTHER" id="PTHR23232">
    <property type="entry name" value="KRAB DOMAIN C2H2 ZINC FINGER"/>
    <property type="match status" value="1"/>
</dbReference>
<evidence type="ECO:0000313" key="3">
    <source>
        <dbReference type="Proteomes" id="UP000694387"/>
    </source>
</evidence>
<dbReference type="InterPro" id="IPR050169">
    <property type="entry name" value="Krueppel_C2H2_ZnF"/>
</dbReference>
<accession>A0A8C4MJ94</accession>
<sequence>MAAMPLEARHQEVMTFEDLAVYFTQAEWAGLSPTQRALCRGVMLENYGNLTSLGYPIPTPALISLLDEGDLSWGLEAQDDPPAERTTDICKDTEYEKAFRTSSQPGHVHLGEQPVLDICHFGLPEFFTPFYW</sequence>
<protein>
    <recommendedName>
        <fullName evidence="1">KRAB domain-containing protein</fullName>
    </recommendedName>
</protein>
<dbReference type="PROSITE" id="PS50805">
    <property type="entry name" value="KRAB"/>
    <property type="match status" value="1"/>
</dbReference>
<dbReference type="OMA" id="CKDTEYE"/>
<reference evidence="2 3" key="1">
    <citation type="journal article" date="2020" name="Nat. Commun.">
        <title>Donkey genomes provide new insights into domestication and selection for coat color.</title>
        <authorList>
            <person name="Wang"/>
            <person name="C."/>
            <person name="Li"/>
            <person name="H."/>
            <person name="Guo"/>
            <person name="Y."/>
            <person name="Huang"/>
            <person name="J."/>
            <person name="Sun"/>
            <person name="Y."/>
            <person name="Min"/>
            <person name="J."/>
            <person name="Wang"/>
            <person name="J."/>
            <person name="Fang"/>
            <person name="X."/>
            <person name="Zhao"/>
            <person name="Z."/>
            <person name="Wang"/>
            <person name="S."/>
            <person name="Zhang"/>
            <person name="Y."/>
            <person name="Liu"/>
            <person name="Q."/>
            <person name="Jiang"/>
            <person name="Q."/>
            <person name="Wang"/>
            <person name="X."/>
            <person name="Guo"/>
            <person name="Y."/>
            <person name="Yang"/>
            <person name="C."/>
            <person name="Wang"/>
            <person name="Y."/>
            <person name="Tian"/>
            <person name="F."/>
            <person name="Zhuang"/>
            <person name="G."/>
            <person name="Fan"/>
            <person name="Y."/>
            <person name="Gao"/>
            <person name="Q."/>
            <person name="Li"/>
            <person name="Y."/>
            <person name="Ju"/>
            <person name="Z."/>
            <person name="Li"/>
            <person name="J."/>
            <person name="Li"/>
            <person name="R."/>
            <person name="Hou"/>
            <person name="M."/>
            <person name="Yang"/>
            <person name="G."/>
            <person name="Liu"/>
            <person name="G."/>
            <person name="Liu"/>
            <person name="W."/>
            <person name="Guo"/>
            <person name="J."/>
            <person name="Pan"/>
            <person name="S."/>
            <person name="Fan"/>
            <person name="G."/>
            <person name="Zhang"/>
            <person name="W."/>
            <person name="Zhang"/>
            <person name="R."/>
            <person name="Yu"/>
            <person name="J."/>
            <person name="Zhang"/>
            <person name="X."/>
            <person name="Yin"/>
            <person name="Q."/>
            <person name="Ji"/>
            <person name="C."/>
            <person name="Jin"/>
            <person name="Y."/>
            <person name="Yue"/>
            <person name="G."/>
            <person name="Liu"/>
            <person name="M."/>
            <person name="Xu"/>
            <person name="J."/>
            <person name="Liu"/>
            <person name="S."/>
            <person name="Jordana"/>
            <person name="J."/>
            <person name="Noce"/>
            <person name="A."/>
            <person name="Amills"/>
            <person name="M."/>
            <person name="Wu"/>
            <person name="D.D."/>
            <person name="Li"/>
            <person name="S."/>
            <person name="Zhou"/>
            <person name="X. and Zhong"/>
            <person name="J."/>
        </authorList>
    </citation>
    <scope>NUCLEOTIDE SEQUENCE [LARGE SCALE GENOMIC DNA]</scope>
</reference>
<dbReference type="Ensembl" id="ENSEAST00005030503.2">
    <property type="protein sequence ID" value="ENSEASP00005028087.1"/>
    <property type="gene ID" value="ENSEASG00005019095.2"/>
</dbReference>
<dbReference type="GeneTree" id="ENSGT00940000163278"/>
<keyword evidence="3" id="KW-1185">Reference proteome</keyword>
<proteinExistence type="predicted"/>
<reference evidence="2" key="2">
    <citation type="submission" date="2025-08" db="UniProtKB">
        <authorList>
            <consortium name="Ensembl"/>
        </authorList>
    </citation>
    <scope>IDENTIFICATION</scope>
</reference>